<protein>
    <recommendedName>
        <fullName evidence="1">Band 7 domain-containing protein</fullName>
    </recommendedName>
</protein>
<proteinExistence type="predicted"/>
<organism evidence="2 3">
    <name type="scientific">Nonomuraea cavernae</name>
    <dbReference type="NCBI Taxonomy" id="2045107"/>
    <lineage>
        <taxon>Bacteria</taxon>
        <taxon>Bacillati</taxon>
        <taxon>Actinomycetota</taxon>
        <taxon>Actinomycetes</taxon>
        <taxon>Streptosporangiales</taxon>
        <taxon>Streptosporangiaceae</taxon>
        <taxon>Nonomuraea</taxon>
    </lineage>
</organism>
<dbReference type="InterPro" id="IPR001107">
    <property type="entry name" value="Band_7"/>
</dbReference>
<evidence type="ECO:0000313" key="2">
    <source>
        <dbReference type="EMBL" id="GGO68461.1"/>
    </source>
</evidence>
<gene>
    <name evidence="2" type="ORF">GCM10012289_27280</name>
</gene>
<dbReference type="RefSeq" id="WP_189124428.1">
    <property type="nucleotide sequence ID" value="NZ_BMNH01000006.1"/>
</dbReference>
<feature type="domain" description="Band 7" evidence="1">
    <location>
        <begin position="222"/>
        <end position="388"/>
    </location>
</feature>
<evidence type="ECO:0000259" key="1">
    <source>
        <dbReference type="Pfam" id="PF01145"/>
    </source>
</evidence>
<comment type="caution">
    <text evidence="2">The sequence shown here is derived from an EMBL/GenBank/DDBJ whole genome shotgun (WGS) entry which is preliminary data.</text>
</comment>
<sequence>MVWYLAAAVLAVLLVLLRGMHRIPPDRVGVVYRRFGRSSAEDRASVKVAGSPGAQAALLRSGQAYFLLPGLYRVRERPQISVPAGTVGVVVAKAGAPAPLLEPLARFTECDDFQDGRAFLLDGGQMGRQPAVLPGGARYAVNPELFDVWTSEADDAELAGLGLTRESLREVEVPVGSVGVVVTFAGQEPVDGQEGPALGEPVPGHRNFQLPWRFLEEGGRRGVQAEVLRPGSYRINPWFATVVLVPTRILIVEWRDRGPGGPPDLHDLVFGSLRFNVEGHWLRAGLTQTVSIRPETAPHLVQSFGYLRAEAGTPPEPVTATVRRFAERVLGSVVAGYLQSAAAEYGALELLASTQEIRTELAARIRSALSAWGVDAIDTTLTEFEAEDPELERTRRRLFDLEGSRRAAEVELRVDELRMDLERNRIRTQTVELEEQIRVLGRDQIAMERLIRQISEMKVPAHVSAEALADYPPVRLLEPFLASFRSREGYEEHDPVSPVVVSAPEDRQPVMWGRIERAMVEELARRRQDAAGDPVADEHTIVVYQDDDGMRDEVREAIGRFAESVGWEVIDSSDPIHGSWFQIFRIRAAKTVGEHLTADEVLASFKRAAELRLVHEAQAGVDTAQADAASKLIESLASTARAVALVGSILVVKDDGLLAVRTLSPRQLMHLERNPHITDPLAVLMSLREAAELDAPAPPRLDPGSAYPEESA</sequence>
<dbReference type="Proteomes" id="UP000646523">
    <property type="component" value="Unassembled WGS sequence"/>
</dbReference>
<accession>A0A918DIA7</accession>
<dbReference type="AlphaFoldDB" id="A0A918DIA7"/>
<dbReference type="Pfam" id="PF01145">
    <property type="entry name" value="Band_7"/>
    <property type="match status" value="1"/>
</dbReference>
<reference evidence="2" key="1">
    <citation type="journal article" date="2014" name="Int. J. Syst. Evol. Microbiol.">
        <title>Complete genome sequence of Corynebacterium casei LMG S-19264T (=DSM 44701T), isolated from a smear-ripened cheese.</title>
        <authorList>
            <consortium name="US DOE Joint Genome Institute (JGI-PGF)"/>
            <person name="Walter F."/>
            <person name="Albersmeier A."/>
            <person name="Kalinowski J."/>
            <person name="Ruckert C."/>
        </authorList>
    </citation>
    <scope>NUCLEOTIDE SEQUENCE</scope>
    <source>
        <strain evidence="2">CGMCC 4.7368</strain>
    </source>
</reference>
<dbReference type="EMBL" id="BMNH01000006">
    <property type="protein sequence ID" value="GGO68461.1"/>
    <property type="molecule type" value="Genomic_DNA"/>
</dbReference>
<evidence type="ECO:0000313" key="3">
    <source>
        <dbReference type="Proteomes" id="UP000646523"/>
    </source>
</evidence>
<name>A0A918DIA7_9ACTN</name>
<reference evidence="2" key="2">
    <citation type="submission" date="2020-09" db="EMBL/GenBank/DDBJ databases">
        <authorList>
            <person name="Sun Q."/>
            <person name="Zhou Y."/>
        </authorList>
    </citation>
    <scope>NUCLEOTIDE SEQUENCE</scope>
    <source>
        <strain evidence="2">CGMCC 4.7368</strain>
    </source>
</reference>
<keyword evidence="3" id="KW-1185">Reference proteome</keyword>